<sequence>MRVRVREISIRCLDILGALIGLFVSAVPVFVIGVLVKKDGGPVFFKQERVGKSGTSFMMWKIRSMIVEAEEIREELVDQSDVEGMFKMKDDPRVTKIGRFIRRHSLDEIPQFWNVLKGEMSLVGPRPALWEEYEKYSEKDKARLAVKPGITGLWQVSGRSDLNFNDMILLDLKYIDQRSLWTNFLILIKTVLLIFPSNKNGAY</sequence>
<dbReference type="HOGENOM" id="CLU_024920_1_0_9"/>
<dbReference type="KEGG" id="lci:LCK_01205"/>
<accession>B1MZT0</accession>
<gene>
    <name evidence="4" type="primary">epsE2</name>
    <name evidence="4" type="ordered locus">LCK_01205</name>
</gene>
<keyword evidence="2" id="KW-1133">Transmembrane helix</keyword>
<evidence type="ECO:0000259" key="3">
    <source>
        <dbReference type="Pfam" id="PF02397"/>
    </source>
</evidence>
<dbReference type="InterPro" id="IPR003362">
    <property type="entry name" value="Bact_transf"/>
</dbReference>
<proteinExistence type="inferred from homology"/>
<keyword evidence="4" id="KW-0808">Transferase</keyword>
<feature type="transmembrane region" description="Helical" evidence="2">
    <location>
        <begin position="12"/>
        <end position="36"/>
    </location>
</feature>
<evidence type="ECO:0000256" key="2">
    <source>
        <dbReference type="SAM" id="Phobius"/>
    </source>
</evidence>
<dbReference type="GO" id="GO:0016780">
    <property type="term" value="F:phosphotransferase activity, for other substituted phosphate groups"/>
    <property type="evidence" value="ECO:0007669"/>
    <property type="project" value="TreeGrafter"/>
</dbReference>
<dbReference type="EMBL" id="DQ489736">
    <property type="protein sequence ID" value="ACA83032.1"/>
    <property type="molecule type" value="Genomic_DNA"/>
</dbReference>
<dbReference type="eggNOG" id="COG2148">
    <property type="taxonomic scope" value="Bacteria"/>
</dbReference>
<keyword evidence="5" id="KW-1185">Reference proteome</keyword>
<reference evidence="4 5" key="1">
    <citation type="journal article" date="2008" name="J. Bacteriol.">
        <title>Complete genome sequence of Leuconostoc citreum KM20.</title>
        <authorList>
            <person name="Kim J.F."/>
            <person name="Jeong H."/>
            <person name="Lee J.-S."/>
            <person name="Choi S.-H."/>
            <person name="Ha M."/>
            <person name="Hur C.-G."/>
            <person name="Kim J.-S."/>
            <person name="Lee S."/>
            <person name="Park H.-S."/>
            <person name="Park Y.-H."/>
            <person name="Oh T.K."/>
        </authorList>
    </citation>
    <scope>NUCLEOTIDE SEQUENCE [LARGE SCALE GENOMIC DNA]</scope>
    <source>
        <strain evidence="4 5">KM20</strain>
    </source>
</reference>
<name>B1MZT0_LEUCK</name>
<dbReference type="AlphaFoldDB" id="B1MZT0"/>
<organism evidence="4 5">
    <name type="scientific">Leuconostoc citreum (strain KM20)</name>
    <dbReference type="NCBI Taxonomy" id="349519"/>
    <lineage>
        <taxon>Bacteria</taxon>
        <taxon>Bacillati</taxon>
        <taxon>Bacillota</taxon>
        <taxon>Bacilli</taxon>
        <taxon>Lactobacillales</taxon>
        <taxon>Lactobacillaceae</taxon>
        <taxon>Leuconostoc</taxon>
    </lineage>
</organism>
<keyword evidence="2" id="KW-0812">Transmembrane</keyword>
<feature type="domain" description="Bacterial sugar transferase" evidence="3">
    <location>
        <begin position="11"/>
        <end position="194"/>
    </location>
</feature>
<evidence type="ECO:0000256" key="1">
    <source>
        <dbReference type="ARBA" id="ARBA00006464"/>
    </source>
</evidence>
<dbReference type="PANTHER" id="PTHR30576">
    <property type="entry name" value="COLANIC BIOSYNTHESIS UDP-GLUCOSE LIPID CARRIER TRANSFERASE"/>
    <property type="match status" value="1"/>
</dbReference>
<protein>
    <submittedName>
        <fullName evidence="4">Sugar transferase involved in lipopolysaccharide synthesis</fullName>
    </submittedName>
</protein>
<keyword evidence="2" id="KW-0472">Membrane</keyword>
<dbReference type="Proteomes" id="UP000002166">
    <property type="component" value="Chromosome"/>
</dbReference>
<dbReference type="STRING" id="349519.LCK_01205"/>
<dbReference type="OrthoDB" id="9808602at2"/>
<comment type="similarity">
    <text evidence="1">Belongs to the bacterial sugar transferase family.</text>
</comment>
<dbReference type="Pfam" id="PF02397">
    <property type="entry name" value="Bac_transf"/>
    <property type="match status" value="1"/>
</dbReference>
<dbReference type="PANTHER" id="PTHR30576:SF10">
    <property type="entry name" value="SLL5057 PROTEIN"/>
    <property type="match status" value="1"/>
</dbReference>
<evidence type="ECO:0000313" key="5">
    <source>
        <dbReference type="Proteomes" id="UP000002166"/>
    </source>
</evidence>
<evidence type="ECO:0000313" key="4">
    <source>
        <dbReference type="EMBL" id="ACA83032.1"/>
    </source>
</evidence>
<dbReference type="RefSeq" id="WP_012305339.1">
    <property type="nucleotide sequence ID" value="NC_010471.1"/>
</dbReference>